<dbReference type="InterPro" id="IPR044669">
    <property type="entry name" value="YneE/VCCN1/2-like"/>
</dbReference>
<evidence type="ECO:0000256" key="3">
    <source>
        <dbReference type="ARBA" id="ARBA00022475"/>
    </source>
</evidence>
<evidence type="ECO:0000256" key="6">
    <source>
        <dbReference type="ARBA" id="ARBA00023065"/>
    </source>
</evidence>
<sequence>MSTWADDDPAALASSPLSTLSTDHTHLLACLQPLVDFITISTSSGLSSSVCVAKKACNAANRQLELITMDFSMKRKRVSASAMCKSRVATSCLLFLAGECSASYANSQISSFAPSQKQFIRNGDAFAFISLGHSHQSLKSARGRVRLYYNEKKISDENINGNNINGENKLSDAERYLSNISAGPVINGDVNADNSNLDVNGSEKKGHVSFAEDDDYAMSFPKTSQLNNEEQSSTDVPIIMSEEDTIDSKGAENATSAVLSPNASGAGDQQASIANLINNFLTKSTDESTDGHVAEESLSRWSEWMTTGKKLRSSSSKTKATQDATSAVMERPPSTDKVESVEAINVSEEATEKTKSTPNKMLSRIKGELSKKMNEMEQQQQQRKQEQAEKRQIERKQKQREEKQYREQRDADPGRISASDWSHNIFNLIHSRILKDIRSPVIFSCIWATFWSVVYRSLVNMGQSPNNHADLALRIASSMTIPTTAHSVMVSAMSLLLVFRTNSAYQRFAEGRKIWEDVVSTSRDFSRMVKLYEFAIGTPKCRRIMLLLASFPYLLRHRIRPSLLQMKKVNDPNLIRDPENSLLLYPDVSMKDTDPEIAALAYDEEETGSSRRKTRELCWVDKRTLPWKLLPGTALDLCARAQNRPLWVVDRMAKELCVVQDVQPTFTNRERMALMAYTDKLSRSIGACERIHQTVVPLNYARHALRSVTVWLWTLPFAFIKDLGLLTGPIIAIIAWILFGVYEIGTRIEDPFQGTLRLSIYCDAIRRDVLADAIVRDTAFALDGEIKDKDDTDGEEDAIFEFESDSDEYGEADGASTKRKKVKIKKEKSWFQNQMMD</sequence>
<gene>
    <name evidence="10" type="ORF">ACHAWO_002568</name>
</gene>
<evidence type="ECO:0008006" key="12">
    <source>
        <dbReference type="Google" id="ProtNLM"/>
    </source>
</evidence>
<comment type="caution">
    <text evidence="10">The sequence shown here is derived from an EMBL/GenBank/DDBJ whole genome shotgun (WGS) entry which is preliminary data.</text>
</comment>
<feature type="compositionally biased region" description="Basic and acidic residues" evidence="8">
    <location>
        <begin position="383"/>
        <end position="413"/>
    </location>
</feature>
<proteinExistence type="predicted"/>
<keyword evidence="3" id="KW-1003">Cell membrane</keyword>
<feature type="compositionally biased region" description="Basic and acidic residues" evidence="8">
    <location>
        <begin position="365"/>
        <end position="375"/>
    </location>
</feature>
<organism evidence="10 11">
    <name type="scientific">Cyclotella atomus</name>
    <dbReference type="NCBI Taxonomy" id="382360"/>
    <lineage>
        <taxon>Eukaryota</taxon>
        <taxon>Sar</taxon>
        <taxon>Stramenopiles</taxon>
        <taxon>Ochrophyta</taxon>
        <taxon>Bacillariophyta</taxon>
        <taxon>Coscinodiscophyceae</taxon>
        <taxon>Thalassiosirophycidae</taxon>
        <taxon>Stephanodiscales</taxon>
        <taxon>Stephanodiscaceae</taxon>
        <taxon>Cyclotella</taxon>
    </lineage>
</organism>
<evidence type="ECO:0000256" key="2">
    <source>
        <dbReference type="ARBA" id="ARBA00022448"/>
    </source>
</evidence>
<keyword evidence="11" id="KW-1185">Reference proteome</keyword>
<dbReference type="Pfam" id="PF25539">
    <property type="entry name" value="Bestrophin_2"/>
    <property type="match status" value="1"/>
</dbReference>
<keyword evidence="4 9" id="KW-0812">Transmembrane</keyword>
<evidence type="ECO:0000256" key="5">
    <source>
        <dbReference type="ARBA" id="ARBA00022989"/>
    </source>
</evidence>
<dbReference type="GO" id="GO:0005886">
    <property type="term" value="C:plasma membrane"/>
    <property type="evidence" value="ECO:0007669"/>
    <property type="project" value="UniProtKB-SubCell"/>
</dbReference>
<feature type="transmembrane region" description="Helical" evidence="9">
    <location>
        <begin position="723"/>
        <end position="742"/>
    </location>
</feature>
<evidence type="ECO:0000256" key="1">
    <source>
        <dbReference type="ARBA" id="ARBA00004651"/>
    </source>
</evidence>
<evidence type="ECO:0000256" key="4">
    <source>
        <dbReference type="ARBA" id="ARBA00022692"/>
    </source>
</evidence>
<keyword evidence="7 9" id="KW-0472">Membrane</keyword>
<evidence type="ECO:0000256" key="9">
    <source>
        <dbReference type="SAM" id="Phobius"/>
    </source>
</evidence>
<keyword evidence="6" id="KW-0406">Ion transport</keyword>
<dbReference type="GO" id="GO:0006811">
    <property type="term" value="P:monoatomic ion transport"/>
    <property type="evidence" value="ECO:0007669"/>
    <property type="project" value="UniProtKB-KW"/>
</dbReference>
<dbReference type="PANTHER" id="PTHR33281">
    <property type="entry name" value="UPF0187 PROTEIN YNEE"/>
    <property type="match status" value="1"/>
</dbReference>
<comment type="subcellular location">
    <subcellularLocation>
        <location evidence="1">Cell membrane</location>
        <topology evidence="1">Multi-pass membrane protein</topology>
    </subcellularLocation>
</comment>
<name>A0ABD3Q034_9STRA</name>
<reference evidence="10 11" key="1">
    <citation type="submission" date="2024-10" db="EMBL/GenBank/DDBJ databases">
        <title>Updated reference genomes for cyclostephanoid diatoms.</title>
        <authorList>
            <person name="Roberts W.R."/>
            <person name="Alverson A.J."/>
        </authorList>
    </citation>
    <scope>NUCLEOTIDE SEQUENCE [LARGE SCALE GENOMIC DNA]</scope>
    <source>
        <strain evidence="10 11">AJA010-31</strain>
    </source>
</reference>
<keyword evidence="5 9" id="KW-1133">Transmembrane helix</keyword>
<feature type="compositionally biased region" description="Polar residues" evidence="8">
    <location>
        <begin position="313"/>
        <end position="325"/>
    </location>
</feature>
<dbReference type="EMBL" id="JALLPJ020000396">
    <property type="protein sequence ID" value="KAL3793367.1"/>
    <property type="molecule type" value="Genomic_DNA"/>
</dbReference>
<evidence type="ECO:0000313" key="11">
    <source>
        <dbReference type="Proteomes" id="UP001530400"/>
    </source>
</evidence>
<protein>
    <recommendedName>
        <fullName evidence="12">Bestrophin homolog</fullName>
    </recommendedName>
</protein>
<evidence type="ECO:0000256" key="8">
    <source>
        <dbReference type="SAM" id="MobiDB-lite"/>
    </source>
</evidence>
<dbReference type="PANTHER" id="PTHR33281:SF19">
    <property type="entry name" value="VOLTAGE-DEPENDENT ANION CHANNEL-FORMING PROTEIN YNEE"/>
    <property type="match status" value="1"/>
</dbReference>
<keyword evidence="2" id="KW-0813">Transport</keyword>
<dbReference type="Proteomes" id="UP001530400">
    <property type="component" value="Unassembled WGS sequence"/>
</dbReference>
<dbReference type="AlphaFoldDB" id="A0ABD3Q034"/>
<evidence type="ECO:0000313" key="10">
    <source>
        <dbReference type="EMBL" id="KAL3793367.1"/>
    </source>
</evidence>
<accession>A0ABD3Q034</accession>
<evidence type="ECO:0000256" key="7">
    <source>
        <dbReference type="ARBA" id="ARBA00023136"/>
    </source>
</evidence>
<feature type="region of interest" description="Disordered" evidence="8">
    <location>
        <begin position="306"/>
        <end position="416"/>
    </location>
</feature>